<proteinExistence type="predicted"/>
<evidence type="ECO:0000313" key="6">
    <source>
        <dbReference type="EMBL" id="MFH6985289.1"/>
    </source>
</evidence>
<organism evidence="6 7">
    <name type="scientific">Marinoscillum luteum</name>
    <dbReference type="NCBI Taxonomy" id="861051"/>
    <lineage>
        <taxon>Bacteria</taxon>
        <taxon>Pseudomonadati</taxon>
        <taxon>Bacteroidota</taxon>
        <taxon>Cytophagia</taxon>
        <taxon>Cytophagales</taxon>
        <taxon>Reichenbachiellaceae</taxon>
        <taxon>Marinoscillum</taxon>
    </lineage>
</organism>
<evidence type="ECO:0000256" key="4">
    <source>
        <dbReference type="ARBA" id="ARBA00023136"/>
    </source>
</evidence>
<feature type="transmembrane region" description="Helical" evidence="5">
    <location>
        <begin position="41"/>
        <end position="66"/>
    </location>
</feature>
<sequence length="336" mass="36827">MISTIKKILLPLSVLVILGFVLFMINQISGVYLMLKEINQLTANVVLVVLCAVAIGLVGWPLLLFLKLPRAISLPKSEGELPRYRQHLLKRLRRNEILRAQGIQPQKVEDLAESILVLNQSANKVIQQTATAVFLTTSVSQNGKLDALTILATQSRMVWKIAHIYYQRPSLRELIYLYANVAGSSFLASEIEDLDVSQQVEPVISSFLKNSAGKSIPVIGPTANIILDSLLEGSTNAFLTLRVGNIAQKYCACNEVVDKKSIRKSAFMESASQLKGIVMKSSGQIMSGLLKATRKAGVDTLKSGWEGIKNTGVKVAEGISEAGQKINPFRKKEPEI</sequence>
<comment type="caution">
    <text evidence="6">The sequence shown here is derived from an EMBL/GenBank/DDBJ whole genome shotgun (WGS) entry which is preliminary data.</text>
</comment>
<dbReference type="EMBL" id="JBIPKE010000019">
    <property type="protein sequence ID" value="MFH6985289.1"/>
    <property type="molecule type" value="Genomic_DNA"/>
</dbReference>
<dbReference type="Proteomes" id="UP001610063">
    <property type="component" value="Unassembled WGS sequence"/>
</dbReference>
<keyword evidence="4 5" id="KW-0472">Membrane</keyword>
<gene>
    <name evidence="6" type="ORF">ACHKAR_17685</name>
</gene>
<comment type="subcellular location">
    <subcellularLocation>
        <location evidence="1">Membrane</location>
        <topology evidence="1">Multi-pass membrane protein</topology>
    </subcellularLocation>
</comment>
<dbReference type="InterPro" id="IPR021147">
    <property type="entry name" value="DUF697"/>
</dbReference>
<accession>A0ABW7NCM0</accession>
<feature type="transmembrane region" description="Helical" evidence="5">
    <location>
        <begin position="12"/>
        <end position="35"/>
    </location>
</feature>
<name>A0ABW7NCM0_9BACT</name>
<dbReference type="RefSeq" id="WP_395418775.1">
    <property type="nucleotide sequence ID" value="NZ_JBIPKE010000019.1"/>
</dbReference>
<evidence type="ECO:0000256" key="3">
    <source>
        <dbReference type="ARBA" id="ARBA00022989"/>
    </source>
</evidence>
<protein>
    <submittedName>
        <fullName evidence="6">DUF697 domain-containing protein</fullName>
    </submittedName>
</protein>
<reference evidence="6 7" key="1">
    <citation type="journal article" date="2013" name="Int. J. Syst. Evol. Microbiol.">
        <title>Marinoscillum luteum sp. nov., isolated from marine sediment.</title>
        <authorList>
            <person name="Cha I.T."/>
            <person name="Park S.J."/>
            <person name="Kim S.J."/>
            <person name="Kim J.G."/>
            <person name="Jung M.Y."/>
            <person name="Shin K.S."/>
            <person name="Kwon K.K."/>
            <person name="Yang S.H."/>
            <person name="Seo Y.S."/>
            <person name="Rhee S.K."/>
        </authorList>
    </citation>
    <scope>NUCLEOTIDE SEQUENCE [LARGE SCALE GENOMIC DNA]</scope>
    <source>
        <strain evidence="6 7">KCTC 23939</strain>
    </source>
</reference>
<dbReference type="Pfam" id="PF05128">
    <property type="entry name" value="DUF697"/>
    <property type="match status" value="1"/>
</dbReference>
<keyword evidence="7" id="KW-1185">Reference proteome</keyword>
<keyword evidence="3 5" id="KW-1133">Transmembrane helix</keyword>
<evidence type="ECO:0000256" key="5">
    <source>
        <dbReference type="SAM" id="Phobius"/>
    </source>
</evidence>
<evidence type="ECO:0000313" key="7">
    <source>
        <dbReference type="Proteomes" id="UP001610063"/>
    </source>
</evidence>
<keyword evidence="2 5" id="KW-0812">Transmembrane</keyword>
<evidence type="ECO:0000256" key="2">
    <source>
        <dbReference type="ARBA" id="ARBA00022692"/>
    </source>
</evidence>
<evidence type="ECO:0000256" key="1">
    <source>
        <dbReference type="ARBA" id="ARBA00004141"/>
    </source>
</evidence>